<evidence type="ECO:0000313" key="2">
    <source>
        <dbReference type="Proteomes" id="UP001195624"/>
    </source>
</evidence>
<gene>
    <name evidence="1" type="ORF">J2125_001984</name>
</gene>
<accession>A0ABS4P831</accession>
<protein>
    <submittedName>
        <fullName evidence="1">Uncharacterized protein</fullName>
    </submittedName>
</protein>
<reference evidence="2" key="1">
    <citation type="submission" date="2023-07" db="EMBL/GenBank/DDBJ databases">
        <title>Genome mining of underrepresented organisms for secondary metabolites.</title>
        <authorList>
            <person name="D'Agostino P.M."/>
        </authorList>
    </citation>
    <scope>NUCLEOTIDE SEQUENCE [LARGE SCALE GENOMIC DNA]</scope>
    <source>
        <strain evidence="2">WS4403</strain>
    </source>
</reference>
<dbReference type="EMBL" id="JAGGMQ010000001">
    <property type="protein sequence ID" value="MBP2168792.1"/>
    <property type="molecule type" value="Genomic_DNA"/>
</dbReference>
<dbReference type="Proteomes" id="UP001195624">
    <property type="component" value="Unassembled WGS sequence"/>
</dbReference>
<evidence type="ECO:0000313" key="1">
    <source>
        <dbReference type="EMBL" id="MBP2168792.1"/>
    </source>
</evidence>
<comment type="caution">
    <text evidence="1">The sequence shown here is derived from an EMBL/GenBank/DDBJ whole genome shotgun (WGS) entry which is preliminary data.</text>
</comment>
<organism evidence="1 2">
    <name type="scientific">Winslowiella toletana</name>
    <dbReference type="NCBI Taxonomy" id="92490"/>
    <lineage>
        <taxon>Bacteria</taxon>
        <taxon>Pseudomonadati</taxon>
        <taxon>Pseudomonadota</taxon>
        <taxon>Gammaproteobacteria</taxon>
        <taxon>Enterobacterales</taxon>
        <taxon>Erwiniaceae</taxon>
        <taxon>Winslowiella</taxon>
    </lineage>
</organism>
<name>A0ABS4P831_9GAMM</name>
<keyword evidence="2" id="KW-1185">Reference proteome</keyword>
<sequence length="64" mass="7340">MPARLQILKAEHIASISAGDQQRDMNNPLTLMSLKEQYLNLLAVNYLHQECWILNSYPAQSIEI</sequence>
<proteinExistence type="predicted"/>